<accession>A0A4Y2KAN7</accession>
<sequence length="98" mass="11907">MVDIFAHPYEFSQAQHLPSILENLEIPNEEQRRSERKLLKEFQNLFSSCDADVGRFKMTQHRKRKRKKFISLRVLKKSQIKQPYKYYSKGKNKLFHIH</sequence>
<gene>
    <name evidence="1" type="ORF">AVEN_147933_1</name>
</gene>
<proteinExistence type="predicted"/>
<dbReference type="OrthoDB" id="425619at2759"/>
<organism evidence="1 2">
    <name type="scientific">Araneus ventricosus</name>
    <name type="common">Orbweaver spider</name>
    <name type="synonym">Epeira ventricosa</name>
    <dbReference type="NCBI Taxonomy" id="182803"/>
    <lineage>
        <taxon>Eukaryota</taxon>
        <taxon>Metazoa</taxon>
        <taxon>Ecdysozoa</taxon>
        <taxon>Arthropoda</taxon>
        <taxon>Chelicerata</taxon>
        <taxon>Arachnida</taxon>
        <taxon>Araneae</taxon>
        <taxon>Araneomorphae</taxon>
        <taxon>Entelegynae</taxon>
        <taxon>Araneoidea</taxon>
        <taxon>Araneidae</taxon>
        <taxon>Araneus</taxon>
    </lineage>
</organism>
<dbReference type="EMBL" id="BGPR01004341">
    <property type="protein sequence ID" value="GBM98626.1"/>
    <property type="molecule type" value="Genomic_DNA"/>
</dbReference>
<evidence type="ECO:0000313" key="1">
    <source>
        <dbReference type="EMBL" id="GBM98626.1"/>
    </source>
</evidence>
<reference evidence="1 2" key="1">
    <citation type="journal article" date="2019" name="Sci. Rep.">
        <title>Orb-weaving spider Araneus ventricosus genome elucidates the spidroin gene catalogue.</title>
        <authorList>
            <person name="Kono N."/>
            <person name="Nakamura H."/>
            <person name="Ohtoshi R."/>
            <person name="Moran D.A.P."/>
            <person name="Shinohara A."/>
            <person name="Yoshida Y."/>
            <person name="Fujiwara M."/>
            <person name="Mori M."/>
            <person name="Tomita M."/>
            <person name="Arakawa K."/>
        </authorList>
    </citation>
    <scope>NUCLEOTIDE SEQUENCE [LARGE SCALE GENOMIC DNA]</scope>
</reference>
<name>A0A4Y2KAN7_ARAVE</name>
<dbReference type="AlphaFoldDB" id="A0A4Y2KAN7"/>
<protein>
    <submittedName>
        <fullName evidence="1">Uncharacterized protein</fullName>
    </submittedName>
</protein>
<keyword evidence="2" id="KW-1185">Reference proteome</keyword>
<comment type="caution">
    <text evidence="1">The sequence shown here is derived from an EMBL/GenBank/DDBJ whole genome shotgun (WGS) entry which is preliminary data.</text>
</comment>
<evidence type="ECO:0000313" key="2">
    <source>
        <dbReference type="Proteomes" id="UP000499080"/>
    </source>
</evidence>
<dbReference type="Proteomes" id="UP000499080">
    <property type="component" value="Unassembled WGS sequence"/>
</dbReference>